<evidence type="ECO:0000313" key="2">
    <source>
        <dbReference type="EnsemblPlants" id="LPERR11G07910.1"/>
    </source>
</evidence>
<dbReference type="InterPro" id="IPR032675">
    <property type="entry name" value="LRR_dom_sf"/>
</dbReference>
<name>A0A0D9XR11_9ORYZ</name>
<evidence type="ECO:0000259" key="1">
    <source>
        <dbReference type="Pfam" id="PF25372"/>
    </source>
</evidence>
<reference evidence="2" key="3">
    <citation type="submission" date="2015-04" db="UniProtKB">
        <authorList>
            <consortium name="EnsemblPlants"/>
        </authorList>
    </citation>
    <scope>IDENTIFICATION</scope>
</reference>
<keyword evidence="3" id="KW-1185">Reference proteome</keyword>
<dbReference type="InterPro" id="IPR045282">
    <property type="entry name" value="At4g08330-like"/>
</dbReference>
<proteinExistence type="predicted"/>
<sequence length="426" mass="46606">MSQPDVVYRSTSDVGSSYQKSLKKGLISFISVDLSRFTQVDEISCFPLTWRSYRPKTKLLCRKCGASIGYGYGEPAVLCSFDPASSSSSTSQKYLIKIQALQPSDVYKEYADCLSKFLAHSPYLELVSLAGLTELPDAALCELRISGTSLRSLSFYCCSGITDDGLEQVSTGCPNLVSLELYRCFNVTDHGLEILSKSCNALKSLNLGYCVAISDRGIGAIFRNCPNICAIIIAYCRGVSGVGFRGCPSTLSHLEAESCMLSRDGLLDVVSGGGLEYLNLYNLRSSTGLDVLDRVGYAKKLRFLNLRMCRYLTDDSVAAIASGCPLIEEWSLAVCHGVRLPGWSAIGLFCNKLKILHVNRCRNICDQSLQALRDGCVYLEVLHIHGCGKITNNGLASFSIVRPNVKQRVDEVMSIGPSIEDLFRLQ</sequence>
<dbReference type="PANTHER" id="PTHR13318:SF95">
    <property type="entry name" value="F-BOX PROTEIN YLR352W"/>
    <property type="match status" value="1"/>
</dbReference>
<dbReference type="GO" id="GO:0031146">
    <property type="term" value="P:SCF-dependent proteasomal ubiquitin-dependent protein catabolic process"/>
    <property type="evidence" value="ECO:0007669"/>
    <property type="project" value="TreeGrafter"/>
</dbReference>
<dbReference type="Gene3D" id="3.80.10.10">
    <property type="entry name" value="Ribonuclease Inhibitor"/>
    <property type="match status" value="2"/>
</dbReference>
<dbReference type="InterPro" id="IPR057207">
    <property type="entry name" value="FBXL15_LRR"/>
</dbReference>
<reference evidence="2 3" key="1">
    <citation type="submission" date="2012-08" db="EMBL/GenBank/DDBJ databases">
        <title>Oryza genome evolution.</title>
        <authorList>
            <person name="Wing R.A."/>
        </authorList>
    </citation>
    <scope>NUCLEOTIDE SEQUENCE</scope>
</reference>
<dbReference type="SMART" id="SM00367">
    <property type="entry name" value="LRR_CC"/>
    <property type="match status" value="7"/>
</dbReference>
<dbReference type="eggNOG" id="KOG1947">
    <property type="taxonomic scope" value="Eukaryota"/>
</dbReference>
<feature type="domain" description="F-box/LRR-repeat protein 15-like leucin rich repeat" evidence="1">
    <location>
        <begin position="289"/>
        <end position="398"/>
    </location>
</feature>
<dbReference type="SUPFAM" id="SSF52047">
    <property type="entry name" value="RNI-like"/>
    <property type="match status" value="1"/>
</dbReference>
<dbReference type="InterPro" id="IPR006553">
    <property type="entry name" value="Leu-rich_rpt_Cys-con_subtyp"/>
</dbReference>
<evidence type="ECO:0000313" key="3">
    <source>
        <dbReference type="Proteomes" id="UP000032180"/>
    </source>
</evidence>
<reference evidence="3" key="2">
    <citation type="submission" date="2013-12" db="EMBL/GenBank/DDBJ databases">
        <authorList>
            <person name="Yu Y."/>
            <person name="Lee S."/>
            <person name="de Baynast K."/>
            <person name="Wissotski M."/>
            <person name="Liu L."/>
            <person name="Talag J."/>
            <person name="Goicoechea J."/>
            <person name="Angelova A."/>
            <person name="Jetty R."/>
            <person name="Kudrna D."/>
            <person name="Golser W."/>
            <person name="Rivera L."/>
            <person name="Zhang J."/>
            <person name="Wing R."/>
        </authorList>
    </citation>
    <scope>NUCLEOTIDE SEQUENCE</scope>
</reference>
<dbReference type="STRING" id="77586.A0A0D9XR11"/>
<feature type="domain" description="F-box/LRR-repeat protein 15-like leucin rich repeat" evidence="1">
    <location>
        <begin position="124"/>
        <end position="240"/>
    </location>
</feature>
<dbReference type="PANTHER" id="PTHR13318">
    <property type="entry name" value="PARTNER OF PAIRED, ISOFORM B-RELATED"/>
    <property type="match status" value="1"/>
</dbReference>
<dbReference type="Pfam" id="PF25372">
    <property type="entry name" value="DUF7885"/>
    <property type="match status" value="2"/>
</dbReference>
<dbReference type="Proteomes" id="UP000032180">
    <property type="component" value="Chromosome 11"/>
</dbReference>
<dbReference type="GO" id="GO:0019005">
    <property type="term" value="C:SCF ubiquitin ligase complex"/>
    <property type="evidence" value="ECO:0007669"/>
    <property type="project" value="TreeGrafter"/>
</dbReference>
<dbReference type="EnsemblPlants" id="LPERR11G07910.1">
    <property type="protein sequence ID" value="LPERR11G07910.1"/>
    <property type="gene ID" value="LPERR11G07910"/>
</dbReference>
<protein>
    <recommendedName>
        <fullName evidence="1">F-box/LRR-repeat protein 15-like leucin rich repeat domain-containing protein</fullName>
    </recommendedName>
</protein>
<dbReference type="HOGENOM" id="CLU_016072_0_0_1"/>
<dbReference type="Pfam" id="PF24046">
    <property type="entry name" value="At4g08330"/>
    <property type="match status" value="1"/>
</dbReference>
<dbReference type="Gramene" id="LPERR11G07910.1">
    <property type="protein sequence ID" value="LPERR11G07910.1"/>
    <property type="gene ID" value="LPERR11G07910"/>
</dbReference>
<accession>A0A0D9XR11</accession>
<organism evidence="2 3">
    <name type="scientific">Leersia perrieri</name>
    <dbReference type="NCBI Taxonomy" id="77586"/>
    <lineage>
        <taxon>Eukaryota</taxon>
        <taxon>Viridiplantae</taxon>
        <taxon>Streptophyta</taxon>
        <taxon>Embryophyta</taxon>
        <taxon>Tracheophyta</taxon>
        <taxon>Spermatophyta</taxon>
        <taxon>Magnoliopsida</taxon>
        <taxon>Liliopsida</taxon>
        <taxon>Poales</taxon>
        <taxon>Poaceae</taxon>
        <taxon>BOP clade</taxon>
        <taxon>Oryzoideae</taxon>
        <taxon>Oryzeae</taxon>
        <taxon>Oryzinae</taxon>
        <taxon>Leersia</taxon>
    </lineage>
</organism>
<dbReference type="AlphaFoldDB" id="A0A0D9XR11"/>